<feature type="domain" description="EamA" evidence="2">
    <location>
        <begin position="148"/>
        <end position="266"/>
    </location>
</feature>
<feature type="transmembrane region" description="Helical" evidence="1">
    <location>
        <begin position="120"/>
        <end position="140"/>
    </location>
</feature>
<keyword evidence="1" id="KW-1133">Transmembrane helix</keyword>
<dbReference type="PANTHER" id="PTHR22911:SF79">
    <property type="entry name" value="MOBA-LIKE NTP TRANSFERASE DOMAIN-CONTAINING PROTEIN"/>
    <property type="match status" value="1"/>
</dbReference>
<organism evidence="3">
    <name type="scientific">marine sediment metagenome</name>
    <dbReference type="NCBI Taxonomy" id="412755"/>
    <lineage>
        <taxon>unclassified sequences</taxon>
        <taxon>metagenomes</taxon>
        <taxon>ecological metagenomes</taxon>
    </lineage>
</organism>
<comment type="caution">
    <text evidence="3">The sequence shown here is derived from an EMBL/GenBank/DDBJ whole genome shotgun (WGS) entry which is preliminary data.</text>
</comment>
<feature type="transmembrane region" description="Helical" evidence="1">
    <location>
        <begin position="88"/>
        <end position="108"/>
    </location>
</feature>
<name>A0A0F9GJH5_9ZZZZ</name>
<sequence length="282" mass="32032">MDKKKSLFEIHAAVLLFGLAGLFGKWLILSPFIIVLGRVFFASITLALLLWFSKQSMKVSPKKNYLSFIFLGLILAVHWVSFFKSIQISTVAVGLFSFATYPVFTTFLEPLLLKEKIVKMNISFSLFCVIGVFLIIPSFGLDNSTFVGVLWGLLSSITFAVLTILNRKLTQHFSSLLIAFYQDFFAMLFLLPFYFVLRPALNTNDILLLCVLGVFCTAGSHTLFIKGMKRMKAQTASMIHFLEPVYGIIFAFFLLHEIPSLRIILGGSHYFMRSDFKNFKNF</sequence>
<dbReference type="EMBL" id="LAZR01028204">
    <property type="protein sequence ID" value="KKL63342.1"/>
    <property type="molecule type" value="Genomic_DNA"/>
</dbReference>
<dbReference type="AlphaFoldDB" id="A0A0F9GJH5"/>
<keyword evidence="1" id="KW-0812">Transmembrane</keyword>
<feature type="transmembrane region" description="Helical" evidence="1">
    <location>
        <begin position="245"/>
        <end position="265"/>
    </location>
</feature>
<feature type="domain" description="EamA" evidence="2">
    <location>
        <begin position="12"/>
        <end position="136"/>
    </location>
</feature>
<feature type="transmembrane region" description="Helical" evidence="1">
    <location>
        <begin position="146"/>
        <end position="165"/>
    </location>
</feature>
<accession>A0A0F9GJH5</accession>
<dbReference type="Pfam" id="PF00892">
    <property type="entry name" value="EamA"/>
    <property type="match status" value="2"/>
</dbReference>
<protein>
    <recommendedName>
        <fullName evidence="2">EamA domain-containing protein</fullName>
    </recommendedName>
</protein>
<dbReference type="InterPro" id="IPR037185">
    <property type="entry name" value="EmrE-like"/>
</dbReference>
<dbReference type="GO" id="GO:0016020">
    <property type="term" value="C:membrane"/>
    <property type="evidence" value="ECO:0007669"/>
    <property type="project" value="InterPro"/>
</dbReference>
<feature type="transmembrane region" description="Helical" evidence="1">
    <location>
        <begin position="206"/>
        <end position="225"/>
    </location>
</feature>
<feature type="transmembrane region" description="Helical" evidence="1">
    <location>
        <begin position="32"/>
        <end position="52"/>
    </location>
</feature>
<proteinExistence type="predicted"/>
<dbReference type="PANTHER" id="PTHR22911">
    <property type="entry name" value="ACYL-MALONYL CONDENSING ENZYME-RELATED"/>
    <property type="match status" value="1"/>
</dbReference>
<feature type="transmembrane region" description="Helical" evidence="1">
    <location>
        <begin position="64"/>
        <end position="82"/>
    </location>
</feature>
<evidence type="ECO:0000256" key="1">
    <source>
        <dbReference type="SAM" id="Phobius"/>
    </source>
</evidence>
<dbReference type="InterPro" id="IPR000620">
    <property type="entry name" value="EamA_dom"/>
</dbReference>
<feature type="transmembrane region" description="Helical" evidence="1">
    <location>
        <begin position="177"/>
        <end position="194"/>
    </location>
</feature>
<dbReference type="SUPFAM" id="SSF103481">
    <property type="entry name" value="Multidrug resistance efflux transporter EmrE"/>
    <property type="match status" value="2"/>
</dbReference>
<evidence type="ECO:0000259" key="2">
    <source>
        <dbReference type="Pfam" id="PF00892"/>
    </source>
</evidence>
<keyword evidence="1" id="KW-0472">Membrane</keyword>
<evidence type="ECO:0000313" key="3">
    <source>
        <dbReference type="EMBL" id="KKL63342.1"/>
    </source>
</evidence>
<reference evidence="3" key="1">
    <citation type="journal article" date="2015" name="Nature">
        <title>Complex archaea that bridge the gap between prokaryotes and eukaryotes.</title>
        <authorList>
            <person name="Spang A."/>
            <person name="Saw J.H."/>
            <person name="Jorgensen S.L."/>
            <person name="Zaremba-Niedzwiedzka K."/>
            <person name="Martijn J."/>
            <person name="Lind A.E."/>
            <person name="van Eijk R."/>
            <person name="Schleper C."/>
            <person name="Guy L."/>
            <person name="Ettema T.J."/>
        </authorList>
    </citation>
    <scope>NUCLEOTIDE SEQUENCE</scope>
</reference>
<gene>
    <name evidence="3" type="ORF">LCGC14_2176070</name>
</gene>
<feature type="transmembrane region" description="Helical" evidence="1">
    <location>
        <begin position="7"/>
        <end position="26"/>
    </location>
</feature>